<feature type="transmembrane region" description="Helical" evidence="1">
    <location>
        <begin position="12"/>
        <end position="36"/>
    </location>
</feature>
<dbReference type="PANTHER" id="PTHR43751">
    <property type="entry name" value="SULFATASE"/>
    <property type="match status" value="1"/>
</dbReference>
<dbReference type="SUPFAM" id="SSF53649">
    <property type="entry name" value="Alkaline phosphatase-like"/>
    <property type="match status" value="1"/>
</dbReference>
<dbReference type="Pfam" id="PF00884">
    <property type="entry name" value="Sulfatase"/>
    <property type="match status" value="1"/>
</dbReference>
<feature type="transmembrane region" description="Helical" evidence="1">
    <location>
        <begin position="148"/>
        <end position="168"/>
    </location>
</feature>
<feature type="domain" description="Sulfatase N-terminal" evidence="2">
    <location>
        <begin position="272"/>
        <end position="549"/>
    </location>
</feature>
<sequence length="633" mass="72929">MNLNKREALARFIVWFFLANTILFWLLGFEFLKAIFLSKTLFANTAADFSTMTGKVIIVLFAILNYLSYMMLLAFIPAGFLLLIAYFLPNKKLVWSLSVVLATVCIVLLIADVRIYLMFKFHLNFLILSLIFHTQWNEVFDFSAQELTYCAVLIFTVFIFEIFIAWVVWKKIVLAERLKIGKPISLAWSGCFLVCYFTLTLSITNNNNLFTQQIPNLPLYNQIISTLIPAKNAKLILTRFSESNFAQPIFSTDKLNYPLHPMRCDKPINSYNIILIMVDSLRFDNLQKGYMPNVERFAKKSWQFQNHLSGGNSTQPGLFSIFYSIPSSYWTAALEQKVPAILTELLIKYGYSTHVFWSSVLYNPPFDKTIFTGLANLDINGSHKDNIGDKDRDITQKAINFLMDKNHKSPFFLYLFYDAPHGFCREQNFSAPYQPAPNQCSRINLTNEVDPQPFYNRYLNAVNFDDEEVAKLLNTIEQQGYLENSIVIFTADHGQEFNDNKQNYWGHAGNFTRVQIQVPLLIHWPGQSPRTIEYLTTSYDIVPTLVNHLFNCQNPTQDYSIGQDLLREQGRLPFVIAGSYINMGVVEHDRLTTLQVSGDVTITDPHAEPTPDAKPRMDRIKQALTLMRRYYAN</sequence>
<keyword evidence="1" id="KW-1133">Transmembrane helix</keyword>
<keyword evidence="1" id="KW-0472">Membrane</keyword>
<dbReference type="PANTHER" id="PTHR43751:SF3">
    <property type="entry name" value="SULFATASE N-TERMINAL DOMAIN-CONTAINING PROTEIN"/>
    <property type="match status" value="1"/>
</dbReference>
<feature type="transmembrane region" description="Helical" evidence="1">
    <location>
        <begin position="93"/>
        <end position="110"/>
    </location>
</feature>
<evidence type="ECO:0000256" key="1">
    <source>
        <dbReference type="SAM" id="Phobius"/>
    </source>
</evidence>
<keyword evidence="7" id="KW-1185">Reference proteome</keyword>
<dbReference type="InterPro" id="IPR052701">
    <property type="entry name" value="GAG_Ulvan_Degrading_Sulfatases"/>
</dbReference>
<dbReference type="Pfam" id="PF11893">
    <property type="entry name" value="DUF3413"/>
    <property type="match status" value="1"/>
</dbReference>
<feature type="transmembrane region" description="Helical" evidence="1">
    <location>
        <begin position="57"/>
        <end position="87"/>
    </location>
</feature>
<dbReference type="InterPro" id="IPR017850">
    <property type="entry name" value="Alkaline_phosphatase_core_sf"/>
</dbReference>
<evidence type="ECO:0000313" key="5">
    <source>
        <dbReference type="EMBL" id="SCY19794.1"/>
    </source>
</evidence>
<reference evidence="4" key="2">
    <citation type="submission" date="2014-09" db="EMBL/GenBank/DDBJ databases">
        <authorList>
            <person name="GOMEZ-VALERO Laura"/>
        </authorList>
    </citation>
    <scope>NUCLEOTIDE SEQUENCE</scope>
    <source>
        <strain evidence="4">ATCC33218</strain>
    </source>
</reference>
<evidence type="ECO:0000259" key="2">
    <source>
        <dbReference type="Pfam" id="PF00884"/>
    </source>
</evidence>
<dbReference type="EMBL" id="LN614830">
    <property type="protein sequence ID" value="CEG61665.1"/>
    <property type="molecule type" value="Genomic_DNA"/>
</dbReference>
<dbReference type="OrthoDB" id="9803751at2"/>
<dbReference type="PATRIC" id="fig|451.8.peg.2862"/>
<dbReference type="InterPro" id="IPR012159">
    <property type="entry name" value="YejM-like"/>
</dbReference>
<dbReference type="KEGG" id="tmc:LMI_2397"/>
<reference evidence="5 7" key="3">
    <citation type="submission" date="2016-10" db="EMBL/GenBank/DDBJ databases">
        <authorList>
            <person name="Varghese N."/>
            <person name="Submissions S."/>
        </authorList>
    </citation>
    <scope>NUCLEOTIDE SEQUENCE [LARGE SCALE GENOMIC DNA]</scope>
    <source>
        <strain evidence="5 7">ATCC 33218</strain>
    </source>
</reference>
<protein>
    <submittedName>
        <fullName evidence="4">Putative alkaline-phosphatase</fullName>
    </submittedName>
</protein>
<dbReference type="EMBL" id="FMVN01000005">
    <property type="protein sequence ID" value="SCY19794.1"/>
    <property type="molecule type" value="Genomic_DNA"/>
</dbReference>
<dbReference type="CDD" id="cd16148">
    <property type="entry name" value="sulfatase_like"/>
    <property type="match status" value="1"/>
</dbReference>
<reference evidence="6" key="1">
    <citation type="submission" date="2014-09" db="EMBL/GenBank/DDBJ databases">
        <authorList>
            <person name="Gomez-Valero L."/>
        </authorList>
    </citation>
    <scope>NUCLEOTIDE SEQUENCE [LARGE SCALE GENOMIC DNA]</scope>
    <source>
        <strain evidence="6">ATCC33218</strain>
    </source>
</reference>
<feature type="transmembrane region" description="Helical" evidence="1">
    <location>
        <begin position="180"/>
        <end position="199"/>
    </location>
</feature>
<feature type="domain" description="Inner membrane protein YejM N-terminal" evidence="3">
    <location>
        <begin position="4"/>
        <end position="264"/>
    </location>
</feature>
<dbReference type="InterPro" id="IPR024588">
    <property type="entry name" value="YejM_N"/>
</dbReference>
<dbReference type="Gene3D" id="3.40.720.10">
    <property type="entry name" value="Alkaline Phosphatase, subunit A"/>
    <property type="match status" value="1"/>
</dbReference>
<dbReference type="RefSeq" id="WP_045099867.1">
    <property type="nucleotide sequence ID" value="NZ_CP020614.1"/>
</dbReference>
<dbReference type="Proteomes" id="UP000182998">
    <property type="component" value="Unassembled WGS sequence"/>
</dbReference>
<dbReference type="PIRSF" id="PIRSF004950">
    <property type="entry name" value="Mmb_sulf_HI0842"/>
    <property type="match status" value="1"/>
</dbReference>
<proteinExistence type="predicted"/>
<accession>A0A098GI53</accession>
<dbReference type="Proteomes" id="UP000032414">
    <property type="component" value="Chromosome I"/>
</dbReference>
<dbReference type="AlphaFoldDB" id="A0A098GI53"/>
<evidence type="ECO:0000313" key="6">
    <source>
        <dbReference type="Proteomes" id="UP000032414"/>
    </source>
</evidence>
<gene>
    <name evidence="4" type="ORF">LMI_2397</name>
    <name evidence="5" type="ORF">SAMN02982997_01042</name>
</gene>
<dbReference type="HOGENOM" id="CLU_030247_1_0_6"/>
<keyword evidence="1" id="KW-0812">Transmembrane</keyword>
<name>A0A098GI53_LEGMI</name>
<evidence type="ECO:0000313" key="4">
    <source>
        <dbReference type="EMBL" id="CEG61665.1"/>
    </source>
</evidence>
<dbReference type="InterPro" id="IPR000917">
    <property type="entry name" value="Sulfatase_N"/>
</dbReference>
<evidence type="ECO:0000259" key="3">
    <source>
        <dbReference type="Pfam" id="PF11893"/>
    </source>
</evidence>
<evidence type="ECO:0000313" key="7">
    <source>
        <dbReference type="Proteomes" id="UP000182998"/>
    </source>
</evidence>
<organism evidence="4 6">
    <name type="scientific">Legionella micdadei</name>
    <name type="common">Tatlockia micdadei</name>
    <dbReference type="NCBI Taxonomy" id="451"/>
    <lineage>
        <taxon>Bacteria</taxon>
        <taxon>Pseudomonadati</taxon>
        <taxon>Pseudomonadota</taxon>
        <taxon>Gammaproteobacteria</taxon>
        <taxon>Legionellales</taxon>
        <taxon>Legionellaceae</taxon>
        <taxon>Legionella</taxon>
    </lineage>
</organism>